<dbReference type="InterPro" id="IPR048469">
    <property type="entry name" value="YchJ-like_M"/>
</dbReference>
<dbReference type="EMBL" id="BSNC01000012">
    <property type="protein sequence ID" value="GLP97874.1"/>
    <property type="molecule type" value="Genomic_DNA"/>
</dbReference>
<feature type="domain" description="YchJ-like middle NTF2-like" evidence="1">
    <location>
        <begin position="29"/>
        <end position="126"/>
    </location>
</feature>
<dbReference type="PANTHER" id="PTHR33747">
    <property type="entry name" value="UPF0225 PROTEIN SCO1677"/>
    <property type="match status" value="1"/>
</dbReference>
<reference evidence="2" key="1">
    <citation type="journal article" date="2014" name="Int. J. Syst. Evol. Microbiol.">
        <title>Complete genome sequence of Corynebacterium casei LMG S-19264T (=DSM 44701T), isolated from a smear-ripened cheese.</title>
        <authorList>
            <consortium name="US DOE Joint Genome Institute (JGI-PGF)"/>
            <person name="Walter F."/>
            <person name="Albersmeier A."/>
            <person name="Kalinowski J."/>
            <person name="Ruckert C."/>
        </authorList>
    </citation>
    <scope>NUCLEOTIDE SEQUENCE</scope>
    <source>
        <strain evidence="2">NBRC 101628</strain>
    </source>
</reference>
<dbReference type="NCBIfam" id="NF002486">
    <property type="entry name" value="PRK01752.1"/>
    <property type="match status" value="1"/>
</dbReference>
<dbReference type="Pfam" id="PF02810">
    <property type="entry name" value="SEC-C"/>
    <property type="match status" value="1"/>
</dbReference>
<comment type="caution">
    <text evidence="2">The sequence shown here is derived from an EMBL/GenBank/DDBJ whole genome shotgun (WGS) entry which is preliminary data.</text>
</comment>
<gene>
    <name evidence="2" type="ORF">GCM10007895_31810</name>
</gene>
<protein>
    <submittedName>
        <fullName evidence="2">UPF0225 protein</fullName>
    </submittedName>
</protein>
<dbReference type="SUPFAM" id="SSF103642">
    <property type="entry name" value="Sec-C motif"/>
    <property type="match status" value="1"/>
</dbReference>
<dbReference type="Pfam" id="PF17775">
    <property type="entry name" value="YchJ_M-like"/>
    <property type="match status" value="1"/>
</dbReference>
<evidence type="ECO:0000313" key="3">
    <source>
        <dbReference type="Proteomes" id="UP001161422"/>
    </source>
</evidence>
<dbReference type="InterPro" id="IPR004027">
    <property type="entry name" value="SEC_C_motif"/>
</dbReference>
<dbReference type="Proteomes" id="UP001161422">
    <property type="component" value="Unassembled WGS sequence"/>
</dbReference>
<accession>A0AA37RZN7</accession>
<dbReference type="Gene3D" id="3.10.450.50">
    <property type="match status" value="1"/>
</dbReference>
<dbReference type="SUPFAM" id="SSF54427">
    <property type="entry name" value="NTF2-like"/>
    <property type="match status" value="1"/>
</dbReference>
<name>A0AA37RZN7_9GAMM</name>
<reference evidence="2" key="2">
    <citation type="submission" date="2023-01" db="EMBL/GenBank/DDBJ databases">
        <title>Draft genome sequence of Paraferrimonas sedimenticola strain NBRC 101628.</title>
        <authorList>
            <person name="Sun Q."/>
            <person name="Mori K."/>
        </authorList>
    </citation>
    <scope>NUCLEOTIDE SEQUENCE</scope>
    <source>
        <strain evidence="2">NBRC 101628</strain>
    </source>
</reference>
<keyword evidence="3" id="KW-1185">Reference proteome</keyword>
<dbReference type="NCBIfam" id="NF002449">
    <property type="entry name" value="PRK01617.1"/>
    <property type="match status" value="1"/>
</dbReference>
<dbReference type="RefSeq" id="WP_095506800.1">
    <property type="nucleotide sequence ID" value="NZ_BSNC01000012.1"/>
</dbReference>
<dbReference type="InterPro" id="IPR032710">
    <property type="entry name" value="NTF2-like_dom_sf"/>
</dbReference>
<evidence type="ECO:0000259" key="1">
    <source>
        <dbReference type="Pfam" id="PF17775"/>
    </source>
</evidence>
<proteinExistence type="predicted"/>
<sequence length="154" mass="17713">MSSACYCNSQLAYQDCCQPKHRDPATADTPEALMRSRFSAFCRRDSEYLIATHKHLQVPSAEELQQVFEHTQWLGLEIVSSAQDSDSTGWVEFKAWFKDSDSGKVDAIWEVSQFVRHNQQWYYTQGQQRKVNLPSRNEPCVCFSGKKFKKCCGA</sequence>
<evidence type="ECO:0000313" key="2">
    <source>
        <dbReference type="EMBL" id="GLP97874.1"/>
    </source>
</evidence>
<dbReference type="PANTHER" id="PTHR33747:SF1">
    <property type="entry name" value="ADENYLATE CYCLASE-ASSOCIATED CAP C-TERMINAL DOMAIN-CONTAINING PROTEIN"/>
    <property type="match status" value="1"/>
</dbReference>
<dbReference type="AlphaFoldDB" id="A0AA37RZN7"/>
<organism evidence="2 3">
    <name type="scientific">Paraferrimonas sedimenticola</name>
    <dbReference type="NCBI Taxonomy" id="375674"/>
    <lineage>
        <taxon>Bacteria</taxon>
        <taxon>Pseudomonadati</taxon>
        <taxon>Pseudomonadota</taxon>
        <taxon>Gammaproteobacteria</taxon>
        <taxon>Alteromonadales</taxon>
        <taxon>Ferrimonadaceae</taxon>
        <taxon>Paraferrimonas</taxon>
    </lineage>
</organism>